<dbReference type="GO" id="GO:0005886">
    <property type="term" value="C:plasma membrane"/>
    <property type="evidence" value="ECO:0007669"/>
    <property type="project" value="UniProtKB-SubCell"/>
</dbReference>
<evidence type="ECO:0000256" key="7">
    <source>
        <dbReference type="ARBA" id="ARBA00022692"/>
    </source>
</evidence>
<dbReference type="Pfam" id="PF06580">
    <property type="entry name" value="His_kinase"/>
    <property type="match status" value="1"/>
</dbReference>
<evidence type="ECO:0000256" key="6">
    <source>
        <dbReference type="ARBA" id="ARBA00022679"/>
    </source>
</evidence>
<keyword evidence="9" id="KW-0418">Kinase</keyword>
<evidence type="ECO:0000256" key="2">
    <source>
        <dbReference type="ARBA" id="ARBA00004651"/>
    </source>
</evidence>
<proteinExistence type="predicted"/>
<gene>
    <name evidence="17" type="ORF">CDQ84_08535</name>
</gene>
<sequence length="602" mass="69899">MNIIAGLWKRISYFISNQSMLKKLTFAYAIAILIPSVTIGAYNYFQSRTYMRNELAHNARQNLLQIKYNVDRKMFVAEGMVGNIANDSKIQNLLYYEMDFTPEALINFRKNIAGPINYALNFNDASIYQLCVYYSNETIPEYGSFFREDRISNVQWFKDFKSSDLKSMWIYPAKSDRFKYNGVSGNTTVFKLVKKIETIDGKYLGAVALDILEEEMFSPINFDNDGQDVYVINDKNHIIYPEEYKNTAKQLELFNRNIKGNPRGHFFDGDIIYSYETIEPLNIKIVSKTNAADMISNSSSQSRWMITVVILGVSILEIFTYFMLKIIFSRLKQIVKIMNAVAKGNFSIRIPGNYNDEVGQLATDFNILIEKINQLISDSIRKETAQKDAQIAALQYQINPHFIYNTIDTFRMKMELKGDYEMADAITYFGKMLRYNISSNSKYATVREEVEYVEKYITLQKIRWGERIEYSVDVPEEVKSARIIRFMLQPIVENSIKHGISGALQILRIHIKLEVRNNRLEIDVIDSGKGIPPEQLDRLNYQLKYSNISDGRNIENGRSIGLENINNRLKLFYGEQYYIRMDSEPDEYTRIHISIPYDSNPG</sequence>
<dbReference type="Pfam" id="PF00672">
    <property type="entry name" value="HAMP"/>
    <property type="match status" value="1"/>
</dbReference>
<evidence type="ECO:0000256" key="1">
    <source>
        <dbReference type="ARBA" id="ARBA00000085"/>
    </source>
</evidence>
<dbReference type="AlphaFoldDB" id="A0A2K2FFA9"/>
<keyword evidence="6" id="KW-0808">Transferase</keyword>
<dbReference type="PANTHER" id="PTHR34220">
    <property type="entry name" value="SENSOR HISTIDINE KINASE YPDA"/>
    <property type="match status" value="1"/>
</dbReference>
<evidence type="ECO:0000259" key="15">
    <source>
        <dbReference type="PROSITE" id="PS50109"/>
    </source>
</evidence>
<dbReference type="InterPro" id="IPR050640">
    <property type="entry name" value="Bact_2-comp_sensor_kinase"/>
</dbReference>
<comment type="catalytic activity">
    <reaction evidence="1">
        <text>ATP + protein L-histidine = ADP + protein N-phospho-L-histidine.</text>
        <dbReference type="EC" id="2.7.13.3"/>
    </reaction>
</comment>
<dbReference type="PROSITE" id="PS50109">
    <property type="entry name" value="HIS_KIN"/>
    <property type="match status" value="1"/>
</dbReference>
<organism evidence="17 18">
    <name type="scientific">Clostridium thermosuccinogenes</name>
    <dbReference type="NCBI Taxonomy" id="84032"/>
    <lineage>
        <taxon>Bacteria</taxon>
        <taxon>Bacillati</taxon>
        <taxon>Bacillota</taxon>
        <taxon>Clostridia</taxon>
        <taxon>Eubacteriales</taxon>
        <taxon>Clostridiaceae</taxon>
        <taxon>Clostridium</taxon>
    </lineage>
</organism>
<keyword evidence="7 14" id="KW-0812">Transmembrane</keyword>
<dbReference type="InterPro" id="IPR005467">
    <property type="entry name" value="His_kinase_dom"/>
</dbReference>
<keyword evidence="11 14" id="KW-1133">Transmembrane helix</keyword>
<feature type="domain" description="Histidine kinase" evidence="15">
    <location>
        <begin position="487"/>
        <end position="599"/>
    </location>
</feature>
<dbReference type="InterPro" id="IPR003594">
    <property type="entry name" value="HATPase_dom"/>
</dbReference>
<keyword evidence="5" id="KW-0597">Phosphoprotein</keyword>
<dbReference type="InterPro" id="IPR036890">
    <property type="entry name" value="HATPase_C_sf"/>
</dbReference>
<comment type="subcellular location">
    <subcellularLocation>
        <location evidence="2">Cell membrane</location>
        <topology evidence="2">Multi-pass membrane protein</topology>
    </subcellularLocation>
</comment>
<dbReference type="OrthoDB" id="9809348at2"/>
<dbReference type="Pfam" id="PF02518">
    <property type="entry name" value="HATPase_c"/>
    <property type="match status" value="1"/>
</dbReference>
<dbReference type="PANTHER" id="PTHR34220:SF11">
    <property type="entry name" value="SENSOR PROTEIN KINASE HPTS"/>
    <property type="match status" value="1"/>
</dbReference>
<evidence type="ECO:0000259" key="16">
    <source>
        <dbReference type="PROSITE" id="PS50885"/>
    </source>
</evidence>
<evidence type="ECO:0000256" key="10">
    <source>
        <dbReference type="ARBA" id="ARBA00022840"/>
    </source>
</evidence>
<evidence type="ECO:0000256" key="12">
    <source>
        <dbReference type="ARBA" id="ARBA00023012"/>
    </source>
</evidence>
<dbReference type="SUPFAM" id="SSF158472">
    <property type="entry name" value="HAMP domain-like"/>
    <property type="match status" value="1"/>
</dbReference>
<evidence type="ECO:0000256" key="9">
    <source>
        <dbReference type="ARBA" id="ARBA00022777"/>
    </source>
</evidence>
<protein>
    <recommendedName>
        <fullName evidence="3">histidine kinase</fullName>
        <ecNumber evidence="3">2.7.13.3</ecNumber>
    </recommendedName>
</protein>
<evidence type="ECO:0000256" key="3">
    <source>
        <dbReference type="ARBA" id="ARBA00012438"/>
    </source>
</evidence>
<evidence type="ECO:0000256" key="13">
    <source>
        <dbReference type="ARBA" id="ARBA00023136"/>
    </source>
</evidence>
<dbReference type="SUPFAM" id="SSF55874">
    <property type="entry name" value="ATPase domain of HSP90 chaperone/DNA topoisomerase II/histidine kinase"/>
    <property type="match status" value="1"/>
</dbReference>
<dbReference type="Gene3D" id="3.30.565.10">
    <property type="entry name" value="Histidine kinase-like ATPase, C-terminal domain"/>
    <property type="match status" value="1"/>
</dbReference>
<keyword evidence="10" id="KW-0067">ATP-binding</keyword>
<dbReference type="Gene3D" id="6.10.340.10">
    <property type="match status" value="1"/>
</dbReference>
<evidence type="ECO:0000256" key="5">
    <source>
        <dbReference type="ARBA" id="ARBA00022553"/>
    </source>
</evidence>
<evidence type="ECO:0000313" key="17">
    <source>
        <dbReference type="EMBL" id="PNT99499.1"/>
    </source>
</evidence>
<dbReference type="Proteomes" id="UP000236151">
    <property type="component" value="Unassembled WGS sequence"/>
</dbReference>
<dbReference type="InterPro" id="IPR010559">
    <property type="entry name" value="Sig_transdc_His_kin_internal"/>
</dbReference>
<dbReference type="SMART" id="SM00304">
    <property type="entry name" value="HAMP"/>
    <property type="match status" value="1"/>
</dbReference>
<keyword evidence="18" id="KW-1185">Reference proteome</keyword>
<dbReference type="EMBL" id="NIOJ01000018">
    <property type="protein sequence ID" value="PNT99499.1"/>
    <property type="molecule type" value="Genomic_DNA"/>
</dbReference>
<dbReference type="GO" id="GO:0005524">
    <property type="term" value="F:ATP binding"/>
    <property type="evidence" value="ECO:0007669"/>
    <property type="project" value="UniProtKB-KW"/>
</dbReference>
<dbReference type="GO" id="GO:0000155">
    <property type="term" value="F:phosphorelay sensor kinase activity"/>
    <property type="evidence" value="ECO:0007669"/>
    <property type="project" value="InterPro"/>
</dbReference>
<keyword evidence="13 14" id="KW-0472">Membrane</keyword>
<name>A0A2K2FFA9_9CLOT</name>
<dbReference type="KEGG" id="cthd:CDO33_14830"/>
<evidence type="ECO:0000256" key="4">
    <source>
        <dbReference type="ARBA" id="ARBA00022475"/>
    </source>
</evidence>
<feature type="transmembrane region" description="Helical" evidence="14">
    <location>
        <begin position="304"/>
        <end position="324"/>
    </location>
</feature>
<accession>A0A2K2FFA9</accession>
<evidence type="ECO:0000256" key="11">
    <source>
        <dbReference type="ARBA" id="ARBA00022989"/>
    </source>
</evidence>
<keyword evidence="12" id="KW-0902">Two-component regulatory system</keyword>
<dbReference type="RefSeq" id="WP_103081314.1">
    <property type="nucleotide sequence ID" value="NZ_CP021850.1"/>
</dbReference>
<comment type="caution">
    <text evidence="17">The sequence shown here is derived from an EMBL/GenBank/DDBJ whole genome shotgun (WGS) entry which is preliminary data.</text>
</comment>
<keyword evidence="4" id="KW-1003">Cell membrane</keyword>
<evidence type="ECO:0000256" key="8">
    <source>
        <dbReference type="ARBA" id="ARBA00022741"/>
    </source>
</evidence>
<feature type="transmembrane region" description="Helical" evidence="14">
    <location>
        <begin position="26"/>
        <end position="45"/>
    </location>
</feature>
<feature type="domain" description="HAMP" evidence="16">
    <location>
        <begin position="325"/>
        <end position="377"/>
    </location>
</feature>
<dbReference type="EC" id="2.7.13.3" evidence="3"/>
<evidence type="ECO:0000313" key="18">
    <source>
        <dbReference type="Proteomes" id="UP000236151"/>
    </source>
</evidence>
<reference evidence="17 18" key="1">
    <citation type="submission" date="2017-06" db="EMBL/GenBank/DDBJ databases">
        <title>Investigating the central metabolism of Clostridium thermosuccinogenes.</title>
        <authorList>
            <person name="Koendjbiharie J.G."/>
            <person name="van Kranenburg R."/>
        </authorList>
    </citation>
    <scope>NUCLEOTIDE SEQUENCE [LARGE SCALE GENOMIC DNA]</scope>
    <source>
        <strain evidence="17 18">DSM 5806</strain>
    </source>
</reference>
<evidence type="ECO:0000256" key="14">
    <source>
        <dbReference type="SAM" id="Phobius"/>
    </source>
</evidence>
<dbReference type="PROSITE" id="PS50885">
    <property type="entry name" value="HAMP"/>
    <property type="match status" value="1"/>
</dbReference>
<dbReference type="InterPro" id="IPR003660">
    <property type="entry name" value="HAMP_dom"/>
</dbReference>
<keyword evidence="8" id="KW-0547">Nucleotide-binding</keyword>
<dbReference type="SMART" id="SM00387">
    <property type="entry name" value="HATPase_c"/>
    <property type="match status" value="1"/>
</dbReference>
<dbReference type="CDD" id="cd06225">
    <property type="entry name" value="HAMP"/>
    <property type="match status" value="1"/>
</dbReference>